<gene>
    <name evidence="1" type="ORF">GIB67_012518</name>
</gene>
<keyword evidence="2" id="KW-1185">Reference proteome</keyword>
<sequence>MKPADHRYALALALLYFQSLRDVGGGATEVLWRRELGRLGMMGRCRIRQWLNVRRMGESPRGIRRVRVFALEEENNHDAFAFRDMFEEVTRCRCRL</sequence>
<dbReference type="Proteomes" id="UP000541444">
    <property type="component" value="Unassembled WGS sequence"/>
</dbReference>
<comment type="caution">
    <text evidence="1">The sequence shown here is derived from an EMBL/GenBank/DDBJ whole genome shotgun (WGS) entry which is preliminary data.</text>
</comment>
<dbReference type="EMBL" id="JACGCM010002051">
    <property type="protein sequence ID" value="KAF6145530.1"/>
    <property type="molecule type" value="Genomic_DNA"/>
</dbReference>
<reference evidence="1 2" key="1">
    <citation type="journal article" date="2020" name="IScience">
        <title>Genome Sequencing of the Endangered Kingdonia uniflora (Circaeasteraceae, Ranunculales) Reveals Potential Mechanisms of Evolutionary Specialization.</title>
        <authorList>
            <person name="Sun Y."/>
            <person name="Deng T."/>
            <person name="Zhang A."/>
            <person name="Moore M.J."/>
            <person name="Landis J.B."/>
            <person name="Lin N."/>
            <person name="Zhang H."/>
            <person name="Zhang X."/>
            <person name="Huang J."/>
            <person name="Zhang X."/>
            <person name="Sun H."/>
            <person name="Wang H."/>
        </authorList>
    </citation>
    <scope>NUCLEOTIDE SEQUENCE [LARGE SCALE GENOMIC DNA]</scope>
    <source>
        <strain evidence="1">TB1705</strain>
        <tissue evidence="1">Leaf</tissue>
    </source>
</reference>
<dbReference type="AlphaFoldDB" id="A0A7J7LSN5"/>
<protein>
    <submittedName>
        <fullName evidence="1">Uncharacterized protein</fullName>
    </submittedName>
</protein>
<organism evidence="1 2">
    <name type="scientific">Kingdonia uniflora</name>
    <dbReference type="NCBI Taxonomy" id="39325"/>
    <lineage>
        <taxon>Eukaryota</taxon>
        <taxon>Viridiplantae</taxon>
        <taxon>Streptophyta</taxon>
        <taxon>Embryophyta</taxon>
        <taxon>Tracheophyta</taxon>
        <taxon>Spermatophyta</taxon>
        <taxon>Magnoliopsida</taxon>
        <taxon>Ranunculales</taxon>
        <taxon>Circaeasteraceae</taxon>
        <taxon>Kingdonia</taxon>
    </lineage>
</organism>
<name>A0A7J7LSN5_9MAGN</name>
<evidence type="ECO:0000313" key="1">
    <source>
        <dbReference type="EMBL" id="KAF6145530.1"/>
    </source>
</evidence>
<proteinExistence type="predicted"/>
<evidence type="ECO:0000313" key="2">
    <source>
        <dbReference type="Proteomes" id="UP000541444"/>
    </source>
</evidence>
<accession>A0A7J7LSN5</accession>